<dbReference type="PROSITE" id="PS51318">
    <property type="entry name" value="TAT"/>
    <property type="match status" value="1"/>
</dbReference>
<evidence type="ECO:0000313" key="3">
    <source>
        <dbReference type="EMBL" id="BBC34901.1"/>
    </source>
</evidence>
<evidence type="ECO:0000313" key="4">
    <source>
        <dbReference type="Proteomes" id="UP001321542"/>
    </source>
</evidence>
<feature type="signal peptide" evidence="2">
    <location>
        <begin position="1"/>
        <end position="46"/>
    </location>
</feature>
<organism evidence="3 4">
    <name type="scientific">Streptomyces graminofaciens</name>
    <dbReference type="NCBI Taxonomy" id="68212"/>
    <lineage>
        <taxon>Bacteria</taxon>
        <taxon>Bacillati</taxon>
        <taxon>Actinomycetota</taxon>
        <taxon>Actinomycetes</taxon>
        <taxon>Kitasatosporales</taxon>
        <taxon>Streptomycetaceae</taxon>
        <taxon>Streptomyces</taxon>
    </lineage>
</organism>
<keyword evidence="4" id="KW-1185">Reference proteome</keyword>
<keyword evidence="2" id="KW-0732">Signal</keyword>
<dbReference type="Proteomes" id="UP001321542">
    <property type="component" value="Chromosome"/>
</dbReference>
<dbReference type="InterPro" id="IPR006311">
    <property type="entry name" value="TAT_signal"/>
</dbReference>
<sequence length="503" mass="52703">MTNHLTRRSQSDRSQSRRFLSRRTLLSGTALSGLALTAGTAGTARAAAATTPHRTAPTPTSAPTHRAATPETYTAIPVAPGGGPAAADRVHVLKIGPRDAGTVLVLVPGMFGAANDFRLMARDLVAAVPGVQVWAFDRREENLADRSGFNAASTFTSAPTSSPDPAAYYLDGHYRAQDPASSPFAADWGLPLTLDDLRAVVLAAAGGGRRRVVLGGHSWGATTALAYAAWDFGGRPGFRDLVGLAVIDGGVLGAFDGNGTPVQDSPEEVRQRLAAIEGGAVFDMTISGVGLGSRAESTQIWYQLAGWYAHHDPAGRSVLQPRLPDALRPAAPISNAALLGLLVDTGFGWPNDISVHSGHFAENADGNGVRGWVDDGITPISRVAEAYAGPVPGVWEWYWPARLSVDLDVADVYADTDLARSLGLRLRHGAGLDVPLYAFGTSYSKGTVLEGARKVAAGSRVPYGVYESDNGMNHLDPLFAATAHNTATRSLAQFLRKVVGGSA</sequence>
<dbReference type="Gene3D" id="3.40.50.1820">
    <property type="entry name" value="alpha/beta hydrolase"/>
    <property type="match status" value="1"/>
</dbReference>
<feature type="region of interest" description="Disordered" evidence="1">
    <location>
        <begin position="44"/>
        <end position="68"/>
    </location>
</feature>
<dbReference type="EMBL" id="AP018448">
    <property type="protein sequence ID" value="BBC34901.1"/>
    <property type="molecule type" value="Genomic_DNA"/>
</dbReference>
<name>A0ABM7FEW0_9ACTN</name>
<evidence type="ECO:0000256" key="1">
    <source>
        <dbReference type="SAM" id="MobiDB-lite"/>
    </source>
</evidence>
<protein>
    <recommendedName>
        <fullName evidence="5">Alpha/beta hydrolase</fullName>
    </recommendedName>
</protein>
<gene>
    <name evidence="3" type="ORF">SGFS_061950</name>
</gene>
<feature type="chain" id="PRO_5047433906" description="Alpha/beta hydrolase" evidence="2">
    <location>
        <begin position="47"/>
        <end position="503"/>
    </location>
</feature>
<dbReference type="RefSeq" id="WP_286254956.1">
    <property type="nucleotide sequence ID" value="NZ_AP018448.1"/>
</dbReference>
<accession>A0ABM7FEW0</accession>
<evidence type="ECO:0008006" key="5">
    <source>
        <dbReference type="Google" id="ProtNLM"/>
    </source>
</evidence>
<proteinExistence type="predicted"/>
<dbReference type="InterPro" id="IPR029058">
    <property type="entry name" value="AB_hydrolase_fold"/>
</dbReference>
<reference evidence="3 4" key="1">
    <citation type="journal article" date="2010" name="ChemBioChem">
        <title>Cloning and characterization of the biosynthetic gene cluster of 16-membered macrolide antibiotic FD-891: involvement of a dual functional cytochrome P450 monooxygenase catalyzing epoxidation and hydroxylation.</title>
        <authorList>
            <person name="Kudo F."/>
            <person name="Motegi A."/>
            <person name="Mizoue K."/>
            <person name="Eguchi T."/>
        </authorList>
    </citation>
    <scope>NUCLEOTIDE SEQUENCE [LARGE SCALE GENOMIC DNA]</scope>
    <source>
        <strain evidence="3 4">A-8890</strain>
    </source>
</reference>
<reference evidence="3 4" key="2">
    <citation type="journal article" date="2023" name="ChemBioChem">
        <title>Acyltransferase Domain Exchange between Two Independent Type I Polyketide Synthases in the Same Producer Strain of Macrolide Antibiotics.</title>
        <authorList>
            <person name="Kudo F."/>
            <person name="Kishikawa K."/>
            <person name="Tsuboi K."/>
            <person name="Kido T."/>
            <person name="Usui T."/>
            <person name="Hashimoto J."/>
            <person name="Shin-Ya K."/>
            <person name="Miyanaga A."/>
            <person name="Eguchi T."/>
        </authorList>
    </citation>
    <scope>NUCLEOTIDE SEQUENCE [LARGE SCALE GENOMIC DNA]</scope>
    <source>
        <strain evidence="3 4">A-8890</strain>
    </source>
</reference>
<dbReference type="SUPFAM" id="SSF53474">
    <property type="entry name" value="alpha/beta-Hydrolases"/>
    <property type="match status" value="2"/>
</dbReference>
<evidence type="ECO:0000256" key="2">
    <source>
        <dbReference type="SAM" id="SignalP"/>
    </source>
</evidence>